<evidence type="ECO:0000313" key="3">
    <source>
        <dbReference type="WBParaSite" id="nRc.2.0.1.t41363-RA"/>
    </source>
</evidence>
<keyword evidence="1" id="KW-0812">Transmembrane</keyword>
<dbReference type="Proteomes" id="UP000887565">
    <property type="component" value="Unplaced"/>
</dbReference>
<accession>A0A915KR44</accession>
<reference evidence="3" key="1">
    <citation type="submission" date="2022-11" db="UniProtKB">
        <authorList>
            <consortium name="WormBaseParasite"/>
        </authorList>
    </citation>
    <scope>IDENTIFICATION</scope>
</reference>
<evidence type="ECO:0000313" key="2">
    <source>
        <dbReference type="Proteomes" id="UP000887565"/>
    </source>
</evidence>
<sequence length="78" mass="9292">MNYRKEFFVVAMIFVLQITHFSSLNLRQKNKRHEDSADQCYRQPLNFTVTKVNKGNFTCKGLISTWSCRGYCETYEVR</sequence>
<proteinExistence type="predicted"/>
<name>A0A915KR44_ROMCU</name>
<evidence type="ECO:0000256" key="1">
    <source>
        <dbReference type="SAM" id="Phobius"/>
    </source>
</evidence>
<protein>
    <submittedName>
        <fullName evidence="3">Uncharacterized protein</fullName>
    </submittedName>
</protein>
<keyword evidence="1" id="KW-0472">Membrane</keyword>
<organism evidence="2 3">
    <name type="scientific">Romanomermis culicivorax</name>
    <name type="common">Nematode worm</name>
    <dbReference type="NCBI Taxonomy" id="13658"/>
    <lineage>
        <taxon>Eukaryota</taxon>
        <taxon>Metazoa</taxon>
        <taxon>Ecdysozoa</taxon>
        <taxon>Nematoda</taxon>
        <taxon>Enoplea</taxon>
        <taxon>Dorylaimia</taxon>
        <taxon>Mermithida</taxon>
        <taxon>Mermithoidea</taxon>
        <taxon>Mermithidae</taxon>
        <taxon>Romanomermis</taxon>
    </lineage>
</organism>
<dbReference type="WBParaSite" id="nRc.2.0.1.t41363-RA">
    <property type="protein sequence ID" value="nRc.2.0.1.t41363-RA"/>
    <property type="gene ID" value="nRc.2.0.1.g41363"/>
</dbReference>
<keyword evidence="2" id="KW-1185">Reference proteome</keyword>
<dbReference type="AlphaFoldDB" id="A0A915KR44"/>
<feature type="transmembrane region" description="Helical" evidence="1">
    <location>
        <begin position="6"/>
        <end position="26"/>
    </location>
</feature>
<keyword evidence="1" id="KW-1133">Transmembrane helix</keyword>